<organism evidence="2 3">
    <name type="scientific">Pyrenophora teres f. teres</name>
    <dbReference type="NCBI Taxonomy" id="97479"/>
    <lineage>
        <taxon>Eukaryota</taxon>
        <taxon>Fungi</taxon>
        <taxon>Dikarya</taxon>
        <taxon>Ascomycota</taxon>
        <taxon>Pezizomycotina</taxon>
        <taxon>Dothideomycetes</taxon>
        <taxon>Pleosporomycetidae</taxon>
        <taxon>Pleosporales</taxon>
        <taxon>Pleosporineae</taxon>
        <taxon>Pleosporaceae</taxon>
        <taxon>Pyrenophora</taxon>
    </lineage>
</organism>
<accession>A0A6S6VFF4</accession>
<protein>
    <submittedName>
        <fullName evidence="2">Uncharacterized protein</fullName>
    </submittedName>
</protein>
<evidence type="ECO:0000313" key="2">
    <source>
        <dbReference type="EMBL" id="CAE6996365.1"/>
    </source>
</evidence>
<name>A0A6S6VFF4_9PLEO</name>
<dbReference type="EMBL" id="HG992977">
    <property type="protein sequence ID" value="CAE6996365.1"/>
    <property type="molecule type" value="Genomic_DNA"/>
</dbReference>
<feature type="region of interest" description="Disordered" evidence="1">
    <location>
        <begin position="181"/>
        <end position="227"/>
    </location>
</feature>
<sequence length="357" mass="39432">MSHQQNMSPSASLSLTTASHQLPYELLVLVLHYYIGAPEFFVDASQAPLYRLSYKNDSSPHLSSLPSGLVPEYHKARLLDYKRNVKTFISGYDFCMTHLLLSLHPASGVPAFTIPYYSPWATITGTANLRICLGEGISPPTTTILLPNPARLPPHPLSTIRLDLSAPDYFTLFAVSLPRSPLCPPNTPPPTTTSSSPPSLTSSSHTQTTSSCTLARASKPPTHEGDVQAWVKEKWEGIFERQRGFLNEQAKKDGEGEVNPFAIHYPDIPAIMTRGVGIYDKDAAQEGEKMEEEEKEQIDPRHLFPPPCKCKVGCWRLGGGKVLDESVSEILSWGQFEEAKDEAQGGWMDNFELGLHV</sequence>
<dbReference type="Proteomes" id="UP000472372">
    <property type="component" value="Chromosome 1"/>
</dbReference>
<evidence type="ECO:0000313" key="3">
    <source>
        <dbReference type="Proteomes" id="UP000472372"/>
    </source>
</evidence>
<dbReference type="AlphaFoldDB" id="A0A6S6VFF4"/>
<feature type="compositionally biased region" description="Low complexity" evidence="1">
    <location>
        <begin position="192"/>
        <end position="214"/>
    </location>
</feature>
<feature type="compositionally biased region" description="Pro residues" evidence="1">
    <location>
        <begin position="181"/>
        <end position="191"/>
    </location>
</feature>
<reference evidence="2" key="1">
    <citation type="submission" date="2021-02" db="EMBL/GenBank/DDBJ databases">
        <authorList>
            <person name="Syme A R."/>
            <person name="Syme A R."/>
            <person name="Moolhuijzen P."/>
        </authorList>
    </citation>
    <scope>NUCLEOTIDE SEQUENCE</scope>
    <source>
        <strain evidence="2">W1-1</strain>
    </source>
</reference>
<gene>
    <name evidence="2" type="ORF">PTTW11_00331</name>
</gene>
<proteinExistence type="predicted"/>
<evidence type="ECO:0000256" key="1">
    <source>
        <dbReference type="SAM" id="MobiDB-lite"/>
    </source>
</evidence>